<dbReference type="InterPro" id="IPR049053">
    <property type="entry name" value="AFCA-like_C"/>
</dbReference>
<dbReference type="InterPro" id="IPR008928">
    <property type="entry name" value="6-hairpin_glycosidase_sf"/>
</dbReference>
<accession>A0A428MFM5</accession>
<sequence length="840" mass="92495">MTTRTTRRRFLTTSTAAAAALSKRAAFAASLPSTPQDNDTPYKLFFNQPATQWSDSLPVGNGRLGACVFGNPSRERIQLNEDSIWDGEHRDRNNPKAVEAVPKIRELLFAGKVAEAEALALSDMMSIPRRMPCYQTLGDLHLDFGPIDTPENYRLELNLDTAIATTTFTHNGTRYTREVFSSFPDQVIVIRLTSSTPGKLNLIATLDRPAHFATAAIASNRLTLSGEALPVNDNPGLPIKERQVGIRYYAELLALTDLTGAVTTKDATLTISNATTATLFIDCTTSYRYPTGEQAMQSAVAKNLTAARVRTYADLRSRHIADHQRLFRRAEISFLAPGEKDPNSATPTDKRVQCIKNGGEDIHLLPIYFQYGRYMLISSSRPGTLASNLQGIWNESVDPPWGSKYTININTEMNYWLANRANLADLNDPLFDLIENTRPSGTITAQRYYKARGTVIHHNTDIWGDTSPIDALGGGIWPMGGAWLSLHLWDHFDYTHDIAFLRDRAYPRLRDNALFLLDYLIPAPAGSPYAGHLITGPSCSPENKYKLPDGSPHNLCMGPTIDIEITRAVLTCLLQAAEVFDPSVLTSDTDLHTRARTALTKLPPFKIGKAGNLQEWPEDYVENEPGHRHISHLFALFPDDQITPRRTPEFAQACRTTLDRRLAANGGSTGWSRSWIINCMARLEDGDAAYQNVLQLFRQSTRSNLFDVCGLQKNAPFQVDGNLGGPTGLIEMLLQSHANSTNPNLNVVRFLPALPAAWPTGTFRGLCARGALEIDLAWHDGKATKAVLKATSTHTHRLAAPKGQTITSITPPGSKPVPADAADEISLPIKTGEAFIINFA</sequence>
<dbReference type="InterPro" id="IPR054363">
    <property type="entry name" value="GH95_cat"/>
</dbReference>
<dbReference type="AlphaFoldDB" id="A0A428MFM5"/>
<comment type="caution">
    <text evidence="5">The sequence shown here is derived from an EMBL/GenBank/DDBJ whole genome shotgun (WGS) entry which is preliminary data.</text>
</comment>
<dbReference type="PROSITE" id="PS51318">
    <property type="entry name" value="TAT"/>
    <property type="match status" value="1"/>
</dbReference>
<name>A0A428MFM5_9BACT</name>
<keyword evidence="6" id="KW-1185">Reference proteome</keyword>
<dbReference type="InterPro" id="IPR027414">
    <property type="entry name" value="GH95_N_dom"/>
</dbReference>
<dbReference type="Proteomes" id="UP000269669">
    <property type="component" value="Unassembled WGS sequence"/>
</dbReference>
<feature type="domain" description="Alpha fucosidase A-like C-terminal" evidence="3">
    <location>
        <begin position="745"/>
        <end position="837"/>
    </location>
</feature>
<dbReference type="InterPro" id="IPR016518">
    <property type="entry name" value="Alpha-L-fucosidase"/>
</dbReference>
<evidence type="ECO:0000259" key="4">
    <source>
        <dbReference type="Pfam" id="PF22124"/>
    </source>
</evidence>
<dbReference type="InterPro" id="IPR006311">
    <property type="entry name" value="TAT_signal"/>
</dbReference>
<evidence type="ECO:0000256" key="1">
    <source>
        <dbReference type="SAM" id="SignalP"/>
    </source>
</evidence>
<dbReference type="InterPro" id="IPR012341">
    <property type="entry name" value="6hp_glycosidase-like_sf"/>
</dbReference>
<dbReference type="PANTHER" id="PTHR31084:SF0">
    <property type="entry name" value="ALPHA-L-FUCOSIDASE 2"/>
    <property type="match status" value="1"/>
</dbReference>
<evidence type="ECO:0000313" key="5">
    <source>
        <dbReference type="EMBL" id="RSL15664.1"/>
    </source>
</evidence>
<dbReference type="Pfam" id="PF22124">
    <property type="entry name" value="Glyco_hydro_95_cat"/>
    <property type="match status" value="1"/>
</dbReference>
<dbReference type="GO" id="GO:0005975">
    <property type="term" value="P:carbohydrate metabolic process"/>
    <property type="evidence" value="ECO:0007669"/>
    <property type="project" value="InterPro"/>
</dbReference>
<dbReference type="Pfam" id="PF21307">
    <property type="entry name" value="Glyco_hydro_95_C"/>
    <property type="match status" value="1"/>
</dbReference>
<dbReference type="Pfam" id="PF14498">
    <property type="entry name" value="Glyco_hyd_65N_2"/>
    <property type="match status" value="1"/>
</dbReference>
<organism evidence="5 6">
    <name type="scientific">Edaphobacter aggregans</name>
    <dbReference type="NCBI Taxonomy" id="570835"/>
    <lineage>
        <taxon>Bacteria</taxon>
        <taxon>Pseudomonadati</taxon>
        <taxon>Acidobacteriota</taxon>
        <taxon>Terriglobia</taxon>
        <taxon>Terriglobales</taxon>
        <taxon>Acidobacteriaceae</taxon>
        <taxon>Edaphobacter</taxon>
    </lineage>
</organism>
<dbReference type="EMBL" id="RSDW01000001">
    <property type="protein sequence ID" value="RSL15664.1"/>
    <property type="molecule type" value="Genomic_DNA"/>
</dbReference>
<dbReference type="SUPFAM" id="SSF48208">
    <property type="entry name" value="Six-hairpin glycosidases"/>
    <property type="match status" value="1"/>
</dbReference>
<evidence type="ECO:0000313" key="6">
    <source>
        <dbReference type="Proteomes" id="UP000269669"/>
    </source>
</evidence>
<dbReference type="PANTHER" id="PTHR31084">
    <property type="entry name" value="ALPHA-L-FUCOSIDASE 2"/>
    <property type="match status" value="1"/>
</dbReference>
<dbReference type="RefSeq" id="WP_125484381.1">
    <property type="nucleotide sequence ID" value="NZ_RSDW01000001.1"/>
</dbReference>
<reference evidence="5 6" key="1">
    <citation type="submission" date="2018-12" db="EMBL/GenBank/DDBJ databases">
        <title>Sequencing of bacterial isolates from soil warming experiment in Harvard Forest, Massachusetts, USA.</title>
        <authorList>
            <person name="Deangelis K."/>
        </authorList>
    </citation>
    <scope>NUCLEOTIDE SEQUENCE [LARGE SCALE GENOMIC DNA]</scope>
    <source>
        <strain evidence="5 6">EB153</strain>
    </source>
</reference>
<dbReference type="Gene3D" id="1.50.10.10">
    <property type="match status" value="1"/>
</dbReference>
<feature type="domain" description="Glycosyl hydrolase family 95 catalytic" evidence="4">
    <location>
        <begin position="312"/>
        <end position="733"/>
    </location>
</feature>
<feature type="chain" id="PRO_5019301779" evidence="1">
    <location>
        <begin position="29"/>
        <end position="840"/>
    </location>
</feature>
<feature type="domain" description="Glycosyl hydrolase family 95 N-terminal" evidence="2">
    <location>
        <begin position="44"/>
        <end position="288"/>
    </location>
</feature>
<gene>
    <name evidence="5" type="ORF">EDE15_1158</name>
</gene>
<dbReference type="GO" id="GO:0004560">
    <property type="term" value="F:alpha-L-fucosidase activity"/>
    <property type="evidence" value="ECO:0007669"/>
    <property type="project" value="InterPro"/>
</dbReference>
<proteinExistence type="predicted"/>
<dbReference type="OrthoDB" id="9802600at2"/>
<feature type="signal peptide" evidence="1">
    <location>
        <begin position="1"/>
        <end position="28"/>
    </location>
</feature>
<evidence type="ECO:0000259" key="3">
    <source>
        <dbReference type="Pfam" id="PF21307"/>
    </source>
</evidence>
<keyword evidence="1" id="KW-0732">Signal</keyword>
<dbReference type="PIRSF" id="PIRSF007663">
    <property type="entry name" value="UCP007663"/>
    <property type="match status" value="1"/>
</dbReference>
<protein>
    <submittedName>
        <fullName evidence="5">Alpha-L-fucosidase 2</fullName>
    </submittedName>
</protein>
<evidence type="ECO:0000259" key="2">
    <source>
        <dbReference type="Pfam" id="PF14498"/>
    </source>
</evidence>